<feature type="domain" description="ACT" evidence="13">
    <location>
        <begin position="147"/>
        <end position="219"/>
    </location>
</feature>
<evidence type="ECO:0000256" key="1">
    <source>
        <dbReference type="ARBA" id="ARBA00001966"/>
    </source>
</evidence>
<dbReference type="SUPFAM" id="SSF55021">
    <property type="entry name" value="ACT-like"/>
    <property type="match status" value="1"/>
</dbReference>
<dbReference type="AlphaFoldDB" id="A0A1H3L8V6"/>
<dbReference type="PROSITE" id="PS51671">
    <property type="entry name" value="ACT"/>
    <property type="match status" value="1"/>
</dbReference>
<evidence type="ECO:0000256" key="12">
    <source>
        <dbReference type="RuleBase" id="RU366059"/>
    </source>
</evidence>
<dbReference type="RefSeq" id="WP_074718483.1">
    <property type="nucleotide sequence ID" value="NZ_FNPG01000024.1"/>
</dbReference>
<evidence type="ECO:0000256" key="3">
    <source>
        <dbReference type="ARBA" id="ARBA00008636"/>
    </source>
</evidence>
<dbReference type="Proteomes" id="UP000183918">
    <property type="component" value="Unassembled WGS sequence"/>
</dbReference>
<organism evidence="14 15">
    <name type="scientific">Lachnobacterium bovis DSM 14045</name>
    <dbReference type="NCBI Taxonomy" id="1122142"/>
    <lineage>
        <taxon>Bacteria</taxon>
        <taxon>Bacillati</taxon>
        <taxon>Bacillota</taxon>
        <taxon>Clostridia</taxon>
        <taxon>Lachnospirales</taxon>
        <taxon>Lachnospiraceae</taxon>
        <taxon>Lachnobacterium</taxon>
    </lineage>
</organism>
<keyword evidence="6 11" id="KW-0479">Metal-binding</keyword>
<comment type="pathway">
    <text evidence="2 11">Carbohydrate biosynthesis; gluconeogenesis.</text>
</comment>
<dbReference type="FunFam" id="3.30.70.260:FF:000008">
    <property type="entry name" value="D-3-phosphoglycerate dehydrogenase, chloroplastic"/>
    <property type="match status" value="1"/>
</dbReference>
<dbReference type="InterPro" id="IPR004643">
    <property type="entry name" value="Fe-S_L-Ser_bsu"/>
</dbReference>
<keyword evidence="4 11" id="KW-0312">Gluconeogenesis</keyword>
<reference evidence="14 15" key="1">
    <citation type="submission" date="2016-10" db="EMBL/GenBank/DDBJ databases">
        <authorList>
            <person name="de Groot N.N."/>
        </authorList>
    </citation>
    <scope>NUCLEOTIDE SEQUENCE [LARGE SCALE GENOMIC DNA]</scope>
    <source>
        <strain evidence="14 15">DSM 14045</strain>
    </source>
</reference>
<gene>
    <name evidence="14" type="ORF">SAMN02910414_01948</name>
</gene>
<dbReference type="OrthoDB" id="9813137at2"/>
<keyword evidence="9 11" id="KW-0456">Lyase</keyword>
<dbReference type="GO" id="GO:0006094">
    <property type="term" value="P:gluconeogenesis"/>
    <property type="evidence" value="ECO:0007669"/>
    <property type="project" value="UniProtKB-UniRule"/>
</dbReference>
<dbReference type="Pfam" id="PF01842">
    <property type="entry name" value="ACT"/>
    <property type="match status" value="1"/>
</dbReference>
<sequence>MNIFDIIGPVMVGPSSSHTAGAARIGLISRKLFGKEIREAKIFFSGSFLDTGKGHGTDKALLAGLLGMKVDDENIPNSFEIAKERGVKFSFAGIDLGDVHPNTVKIILIGDEGVNPLEIVASSIGGGCIQINELDGIQVNFCGDYPTLIVHNVDKPGHVADVTSLLAHEQVNLATMQLYRKSRGGNAVMVIECDREVPEHIISYLRYMSGILKVTYLSMED</sequence>
<evidence type="ECO:0000256" key="8">
    <source>
        <dbReference type="ARBA" id="ARBA00023014"/>
    </source>
</evidence>
<comment type="similarity">
    <text evidence="3 11 12">Belongs to the iron-sulfur dependent L-serine dehydratase family.</text>
</comment>
<evidence type="ECO:0000256" key="6">
    <source>
        <dbReference type="ARBA" id="ARBA00022723"/>
    </source>
</evidence>
<evidence type="ECO:0000256" key="10">
    <source>
        <dbReference type="ARBA" id="ARBA00049406"/>
    </source>
</evidence>
<dbReference type="Gene3D" id="3.30.1330.90">
    <property type="entry name" value="D-3-phosphoglycerate dehydrogenase, domain 3"/>
    <property type="match status" value="1"/>
</dbReference>
<dbReference type="Gene3D" id="3.30.70.260">
    <property type="match status" value="1"/>
</dbReference>
<evidence type="ECO:0000256" key="4">
    <source>
        <dbReference type="ARBA" id="ARBA00022432"/>
    </source>
</evidence>
<evidence type="ECO:0000313" key="14">
    <source>
        <dbReference type="EMBL" id="SDY60947.1"/>
    </source>
</evidence>
<evidence type="ECO:0000256" key="7">
    <source>
        <dbReference type="ARBA" id="ARBA00023004"/>
    </source>
</evidence>
<keyword evidence="8 11" id="KW-0411">Iron-sulfur</keyword>
<keyword evidence="5 11" id="KW-0004">4Fe-4S</keyword>
<comment type="catalytic activity">
    <reaction evidence="10 11 12">
        <text>L-serine = pyruvate + NH4(+)</text>
        <dbReference type="Rhea" id="RHEA:19169"/>
        <dbReference type="ChEBI" id="CHEBI:15361"/>
        <dbReference type="ChEBI" id="CHEBI:28938"/>
        <dbReference type="ChEBI" id="CHEBI:33384"/>
        <dbReference type="EC" id="4.3.1.17"/>
    </reaction>
</comment>
<evidence type="ECO:0000313" key="15">
    <source>
        <dbReference type="Proteomes" id="UP000183918"/>
    </source>
</evidence>
<dbReference type="PANTHER" id="PTHR30182:SF12">
    <property type="entry name" value="L-SERINE DEHYDRATASE, BETA CHAIN-RELATED"/>
    <property type="match status" value="1"/>
</dbReference>
<dbReference type="SUPFAM" id="SSF143548">
    <property type="entry name" value="Serine metabolism enzymes domain"/>
    <property type="match status" value="1"/>
</dbReference>
<dbReference type="PANTHER" id="PTHR30182">
    <property type="entry name" value="L-SERINE DEHYDRATASE"/>
    <property type="match status" value="1"/>
</dbReference>
<dbReference type="InterPro" id="IPR029009">
    <property type="entry name" value="ASB_dom_sf"/>
</dbReference>
<dbReference type="Pfam" id="PF03315">
    <property type="entry name" value="SDH_beta"/>
    <property type="match status" value="1"/>
</dbReference>
<dbReference type="GO" id="GO:0046872">
    <property type="term" value="F:metal ion binding"/>
    <property type="evidence" value="ECO:0007669"/>
    <property type="project" value="UniProtKB-UniRule"/>
</dbReference>
<dbReference type="STRING" id="1122142.SAMN02910414_01948"/>
<keyword evidence="15" id="KW-1185">Reference proteome</keyword>
<dbReference type="InterPro" id="IPR051318">
    <property type="entry name" value="Fe-S_L-Ser"/>
</dbReference>
<dbReference type="UniPathway" id="UPA00138"/>
<dbReference type="InterPro" id="IPR005131">
    <property type="entry name" value="Ser_deHydtase_bsu"/>
</dbReference>
<comment type="cofactor">
    <cofactor evidence="1 12">
        <name>[4Fe-4S] cluster</name>
        <dbReference type="ChEBI" id="CHEBI:49883"/>
    </cofactor>
</comment>
<name>A0A1H3L8V6_9FIRM</name>
<dbReference type="PIRSF" id="PIRSF036692">
    <property type="entry name" value="SDH_B"/>
    <property type="match status" value="1"/>
</dbReference>
<dbReference type="CDD" id="cd04903">
    <property type="entry name" value="ACT_LSD"/>
    <property type="match status" value="1"/>
</dbReference>
<dbReference type="InterPro" id="IPR002912">
    <property type="entry name" value="ACT_dom"/>
</dbReference>
<evidence type="ECO:0000256" key="2">
    <source>
        <dbReference type="ARBA" id="ARBA00004742"/>
    </source>
</evidence>
<evidence type="ECO:0000259" key="13">
    <source>
        <dbReference type="PROSITE" id="PS51671"/>
    </source>
</evidence>
<dbReference type="InterPro" id="IPR045865">
    <property type="entry name" value="ACT-like_dom_sf"/>
</dbReference>
<dbReference type="EMBL" id="FNPG01000024">
    <property type="protein sequence ID" value="SDY60947.1"/>
    <property type="molecule type" value="Genomic_DNA"/>
</dbReference>
<dbReference type="NCBIfam" id="TIGR00719">
    <property type="entry name" value="sda_beta"/>
    <property type="match status" value="1"/>
</dbReference>
<dbReference type="GO" id="GO:0051539">
    <property type="term" value="F:4 iron, 4 sulfur cluster binding"/>
    <property type="evidence" value="ECO:0007669"/>
    <property type="project" value="UniProtKB-UniRule"/>
</dbReference>
<dbReference type="GO" id="GO:0003941">
    <property type="term" value="F:L-serine ammonia-lyase activity"/>
    <property type="evidence" value="ECO:0007669"/>
    <property type="project" value="UniProtKB-UniRule"/>
</dbReference>
<evidence type="ECO:0000256" key="9">
    <source>
        <dbReference type="ARBA" id="ARBA00023239"/>
    </source>
</evidence>
<evidence type="ECO:0000256" key="5">
    <source>
        <dbReference type="ARBA" id="ARBA00022485"/>
    </source>
</evidence>
<evidence type="ECO:0000256" key="11">
    <source>
        <dbReference type="PIRNR" id="PIRNR036692"/>
    </source>
</evidence>
<protein>
    <recommendedName>
        <fullName evidence="11">L-serine deaminase</fullName>
    </recommendedName>
</protein>
<keyword evidence="7 11" id="KW-0408">Iron</keyword>
<proteinExistence type="inferred from homology"/>
<accession>A0A1H3L8V6</accession>